<evidence type="ECO:0000313" key="1">
    <source>
        <dbReference type="EMBL" id="KRZ38912.1"/>
    </source>
</evidence>
<name>A0A0V1JVA0_TRIPS</name>
<proteinExistence type="predicted"/>
<organism evidence="1 2">
    <name type="scientific">Trichinella pseudospiralis</name>
    <name type="common">Parasitic roundworm</name>
    <dbReference type="NCBI Taxonomy" id="6337"/>
    <lineage>
        <taxon>Eukaryota</taxon>
        <taxon>Metazoa</taxon>
        <taxon>Ecdysozoa</taxon>
        <taxon>Nematoda</taxon>
        <taxon>Enoplea</taxon>
        <taxon>Dorylaimia</taxon>
        <taxon>Trichinellida</taxon>
        <taxon>Trichinellidae</taxon>
        <taxon>Trichinella</taxon>
    </lineage>
</organism>
<evidence type="ECO:0000313" key="2">
    <source>
        <dbReference type="Proteomes" id="UP000054826"/>
    </source>
</evidence>
<comment type="caution">
    <text evidence="1">The sequence shown here is derived from an EMBL/GenBank/DDBJ whole genome shotgun (WGS) entry which is preliminary data.</text>
</comment>
<dbReference type="EMBL" id="JYDV01000040">
    <property type="protein sequence ID" value="KRZ38912.1"/>
    <property type="molecule type" value="Genomic_DNA"/>
</dbReference>
<gene>
    <name evidence="1" type="ORF">T4C_4744</name>
</gene>
<reference evidence="1 2" key="1">
    <citation type="submission" date="2015-01" db="EMBL/GenBank/DDBJ databases">
        <title>Evolution of Trichinella species and genotypes.</title>
        <authorList>
            <person name="Korhonen P.K."/>
            <person name="Edoardo P."/>
            <person name="Giuseppe L.R."/>
            <person name="Gasser R.B."/>
        </authorList>
    </citation>
    <scope>NUCLEOTIDE SEQUENCE [LARGE SCALE GENOMIC DNA]</scope>
    <source>
        <strain evidence="1">ISS176</strain>
    </source>
</reference>
<sequence length="106" mass="11681">MQRTWTEHEDQRRSTVVVLDLRVGIGEKGVFIVASSSVFALDCLINGSLQWGPVRELALRGVMTAGYGVLPAYSRGLDLTEWLDTVEDFLLTICYPHANPPALACC</sequence>
<accession>A0A0V1JVA0</accession>
<dbReference type="AlphaFoldDB" id="A0A0V1JVA0"/>
<protein>
    <submittedName>
        <fullName evidence="1">Uncharacterized protein</fullName>
    </submittedName>
</protein>
<dbReference type="Proteomes" id="UP000054826">
    <property type="component" value="Unassembled WGS sequence"/>
</dbReference>